<organism evidence="1 2">
    <name type="scientific">Taxus chinensis</name>
    <name type="common">Chinese yew</name>
    <name type="synonym">Taxus wallichiana var. chinensis</name>
    <dbReference type="NCBI Taxonomy" id="29808"/>
    <lineage>
        <taxon>Eukaryota</taxon>
        <taxon>Viridiplantae</taxon>
        <taxon>Streptophyta</taxon>
        <taxon>Embryophyta</taxon>
        <taxon>Tracheophyta</taxon>
        <taxon>Spermatophyta</taxon>
        <taxon>Pinopsida</taxon>
        <taxon>Pinidae</taxon>
        <taxon>Conifers II</taxon>
        <taxon>Cupressales</taxon>
        <taxon>Taxaceae</taxon>
        <taxon>Taxus</taxon>
    </lineage>
</organism>
<comment type="caution">
    <text evidence="1">The sequence shown here is derived from an EMBL/GenBank/DDBJ whole genome shotgun (WGS) entry which is preliminary data.</text>
</comment>
<keyword evidence="2" id="KW-1185">Reference proteome</keyword>
<accession>A0AA38CM71</accession>
<name>A0AA38CM71_TAXCH</name>
<evidence type="ECO:0000313" key="1">
    <source>
        <dbReference type="EMBL" id="KAH9302402.1"/>
    </source>
</evidence>
<feature type="non-terminal residue" evidence="1">
    <location>
        <position position="1"/>
    </location>
</feature>
<sequence>FNDGTLYEEDVDLIQVAQPVKEKEQSSPSPIEEEQLREIKLELNPLNEEGIIE</sequence>
<dbReference type="EMBL" id="JAHRHJ020000009">
    <property type="protein sequence ID" value="KAH9302402.1"/>
    <property type="molecule type" value="Genomic_DNA"/>
</dbReference>
<reference evidence="1 2" key="1">
    <citation type="journal article" date="2021" name="Nat. Plants">
        <title>The Taxus genome provides insights into paclitaxel biosynthesis.</title>
        <authorList>
            <person name="Xiong X."/>
            <person name="Gou J."/>
            <person name="Liao Q."/>
            <person name="Li Y."/>
            <person name="Zhou Q."/>
            <person name="Bi G."/>
            <person name="Li C."/>
            <person name="Du R."/>
            <person name="Wang X."/>
            <person name="Sun T."/>
            <person name="Guo L."/>
            <person name="Liang H."/>
            <person name="Lu P."/>
            <person name="Wu Y."/>
            <person name="Zhang Z."/>
            <person name="Ro D.K."/>
            <person name="Shang Y."/>
            <person name="Huang S."/>
            <person name="Yan J."/>
        </authorList>
    </citation>
    <scope>NUCLEOTIDE SEQUENCE [LARGE SCALE GENOMIC DNA]</scope>
    <source>
        <strain evidence="1">Ta-2019</strain>
    </source>
</reference>
<protein>
    <submittedName>
        <fullName evidence="1">Uncharacterized protein</fullName>
    </submittedName>
</protein>
<dbReference type="Proteomes" id="UP000824469">
    <property type="component" value="Unassembled WGS sequence"/>
</dbReference>
<feature type="non-terminal residue" evidence="1">
    <location>
        <position position="53"/>
    </location>
</feature>
<proteinExistence type="predicted"/>
<evidence type="ECO:0000313" key="2">
    <source>
        <dbReference type="Proteomes" id="UP000824469"/>
    </source>
</evidence>
<dbReference type="AlphaFoldDB" id="A0AA38CM71"/>
<gene>
    <name evidence="1" type="ORF">KI387_013985</name>
</gene>